<dbReference type="EMBL" id="SAYW01000001">
    <property type="protein sequence ID" value="RWU10903.1"/>
    <property type="molecule type" value="Genomic_DNA"/>
</dbReference>
<evidence type="ECO:0000313" key="1">
    <source>
        <dbReference type="EMBL" id="RWU10903.1"/>
    </source>
</evidence>
<dbReference type="RefSeq" id="WP_128353315.1">
    <property type="nucleotide sequence ID" value="NZ_QMHN01000001.1"/>
</dbReference>
<protein>
    <submittedName>
        <fullName evidence="1">TonB-dependent receptor</fullName>
    </submittedName>
</protein>
<organism evidence="1 2">
    <name type="scientific">Pedobacter chitinilyticus</name>
    <dbReference type="NCBI Taxonomy" id="2233776"/>
    <lineage>
        <taxon>Bacteria</taxon>
        <taxon>Pseudomonadati</taxon>
        <taxon>Bacteroidota</taxon>
        <taxon>Sphingobacteriia</taxon>
        <taxon>Sphingobacteriales</taxon>
        <taxon>Sphingobacteriaceae</taxon>
        <taxon>Pedobacter</taxon>
    </lineage>
</organism>
<reference evidence="1 2" key="1">
    <citation type="submission" date="2018-06" db="EMBL/GenBank/DDBJ databases">
        <title>Pedobacter endophyticus sp. nov., an endophytic bacterium isolated from a leaf of Triticum aestivum.</title>
        <authorList>
            <person name="Zhang L."/>
        </authorList>
    </citation>
    <scope>NUCLEOTIDE SEQUENCE [LARGE SCALE GENOMIC DNA]</scope>
    <source>
        <strain evidence="1 2">CM134L-2</strain>
    </source>
</reference>
<proteinExistence type="predicted"/>
<evidence type="ECO:0000313" key="2">
    <source>
        <dbReference type="Proteomes" id="UP000284120"/>
    </source>
</evidence>
<sequence>MRSVAQETKIRLSGVILNEANVGIYNSTVKITTKDGIILAYFNTGEKNNFSVQIPLSTTDSINIEVSHVSYNSVKKNGTAANLNSSQLTYILHQKIKSLETVEVKAPPTWVRGDTTFHKVSAYQEGDEKKLQDILLKMPDFSLDNDGKVLYKKQPIEKITIDNESLFSDKTELLMKNLPVHVLNTVQAIENQSSQKLLKGLDGEKKVFLNLELKKGSRMSAAFGDGEAGIGNRSRYNISPVLFSMYGKTKFGLIGNYNSIGNGIGFQQERELRSEKETNAASLLMRGYSLHLINNFENRWYIKNNQWDTRIQSNNPLSKKVSSSTEINYIRDRQKQNTYFKSSIYDGEKYQDRLDTNNNLNVPKIWAFRQTFEINPDSNKQLILKANLMLDKSNGYRYSIFRGFEINSPLERNTENNWSSMDISATYTVRKNPNFAHTFSLSANGQNLNQDAVNNSNDFGKIFNLVKPGNKLNVGLNSNYNALDAKWSLLRRGKLGNIINIGLTGSYLKTKLSNYAILSNSEEFLLAPDSLNNHSDYTYSSININIRRSEKIFFKEPLIIKADVGFLRTTIKESSRFSTLNNFVMNTSLTQQFKLWDLLNSRMNVSYVRAPLRTLEILGSYYPSTNISFYRNNQINEGQQKAHFDYSVSWRWPESLSETSVYFGYDYRLNNRLPIYNYSYFLQFTTDSLVQQGTRLLSLSISNQIPSVLINALLNFGINYSRSSALVNSPQGIQTSDFALVAFHFSLKKNWNKRFFLRAQSFYSLNIYNIPNAISSNTTNKISSLRTNLYNRFVVNKQLYLVLNANVFHNNLFTINKSVTLLTDIEMNYTLKQRPFSFSVKAENLGNERYFNIFSNSIVSQSFISVPLIGRSIYASVRYNF</sequence>
<dbReference type="Proteomes" id="UP000284120">
    <property type="component" value="Unassembled WGS sequence"/>
</dbReference>
<dbReference type="OrthoDB" id="738589at2"/>
<name>A0A451GDF6_9SPHI</name>
<gene>
    <name evidence="1" type="ORF">DPV69_06115</name>
</gene>
<dbReference type="AlphaFoldDB" id="A0A451GDF6"/>
<accession>A0A451GDF6</accession>
<keyword evidence="1" id="KW-0675">Receptor</keyword>
<comment type="caution">
    <text evidence="1">The sequence shown here is derived from an EMBL/GenBank/DDBJ whole genome shotgun (WGS) entry which is preliminary data.</text>
</comment>
<dbReference type="SUPFAM" id="SSF56935">
    <property type="entry name" value="Porins"/>
    <property type="match status" value="1"/>
</dbReference>
<keyword evidence="2" id="KW-1185">Reference proteome</keyword>